<organism evidence="5 6">
    <name type="scientific">Polytolypa hystricis (strain UAMH7299)</name>
    <dbReference type="NCBI Taxonomy" id="1447883"/>
    <lineage>
        <taxon>Eukaryota</taxon>
        <taxon>Fungi</taxon>
        <taxon>Dikarya</taxon>
        <taxon>Ascomycota</taxon>
        <taxon>Pezizomycotina</taxon>
        <taxon>Eurotiomycetes</taxon>
        <taxon>Eurotiomycetidae</taxon>
        <taxon>Onygenales</taxon>
        <taxon>Onygenales incertae sedis</taxon>
        <taxon>Polytolypa</taxon>
    </lineage>
</organism>
<dbReference type="PRINTS" id="PR00080">
    <property type="entry name" value="SDRFAMILY"/>
</dbReference>
<dbReference type="Proteomes" id="UP000224634">
    <property type="component" value="Unassembled WGS sequence"/>
</dbReference>
<gene>
    <name evidence="5" type="ORF">AJ80_07691</name>
</gene>
<reference evidence="5 6" key="1">
    <citation type="submission" date="2017-10" db="EMBL/GenBank/DDBJ databases">
        <title>Comparative genomics in systemic dimorphic fungi from Ajellomycetaceae.</title>
        <authorList>
            <person name="Munoz J.F."/>
            <person name="Mcewen J.G."/>
            <person name="Clay O.K."/>
            <person name="Cuomo C.A."/>
        </authorList>
    </citation>
    <scope>NUCLEOTIDE SEQUENCE [LARGE SCALE GENOMIC DNA]</scope>
    <source>
        <strain evidence="5 6">UAMH7299</strain>
    </source>
</reference>
<dbReference type="CDD" id="cd05374">
    <property type="entry name" value="17beta-HSD-like_SDR_c"/>
    <property type="match status" value="1"/>
</dbReference>
<evidence type="ECO:0000256" key="1">
    <source>
        <dbReference type="ARBA" id="ARBA00006484"/>
    </source>
</evidence>
<name>A0A2B7XJT0_POLH7</name>
<comment type="similarity">
    <text evidence="1 3">Belongs to the short-chain dehydrogenases/reductases (SDR) family.</text>
</comment>
<dbReference type="InterPro" id="IPR036291">
    <property type="entry name" value="NAD(P)-bd_dom_sf"/>
</dbReference>
<dbReference type="PANTHER" id="PTHR43976:SF16">
    <property type="entry name" value="SHORT-CHAIN DEHYDROGENASE_REDUCTASE FAMILY PROTEIN"/>
    <property type="match status" value="1"/>
</dbReference>
<dbReference type="InterPro" id="IPR057326">
    <property type="entry name" value="KR_dom"/>
</dbReference>
<dbReference type="InterPro" id="IPR002347">
    <property type="entry name" value="SDR_fam"/>
</dbReference>
<dbReference type="OrthoDB" id="1274115at2759"/>
<dbReference type="SUPFAM" id="SSF51735">
    <property type="entry name" value="NAD(P)-binding Rossmann-fold domains"/>
    <property type="match status" value="1"/>
</dbReference>
<evidence type="ECO:0000256" key="2">
    <source>
        <dbReference type="ARBA" id="ARBA00023002"/>
    </source>
</evidence>
<dbReference type="PRINTS" id="PR00081">
    <property type="entry name" value="GDHRDH"/>
</dbReference>
<dbReference type="STRING" id="1447883.A0A2B7XJT0"/>
<dbReference type="PANTHER" id="PTHR43976">
    <property type="entry name" value="SHORT CHAIN DEHYDROGENASE"/>
    <property type="match status" value="1"/>
</dbReference>
<dbReference type="GO" id="GO:0016491">
    <property type="term" value="F:oxidoreductase activity"/>
    <property type="evidence" value="ECO:0007669"/>
    <property type="project" value="UniProtKB-KW"/>
</dbReference>
<dbReference type="AlphaFoldDB" id="A0A2B7XJT0"/>
<evidence type="ECO:0000313" key="5">
    <source>
        <dbReference type="EMBL" id="PGH09416.1"/>
    </source>
</evidence>
<sequence length="288" mass="30975">MAPPKVWLITGCSTGFGHELALQALQRGEKVIATARNISKLNALKEAGAATLQLDVTANLDPLKKVAEMANGIHGRIDVLVNNAAFVVDGPVEETTPEETQSIFSTNVFGLLNMIRAITPYMRAQRSGIIANFSSIGGWGGFPGCALYTATKWAVSGISESLVDELKPFGITVTCIEPGYFRSDLLTASNRKSPQIHIADYDGTPGRETMDLLDAVNRKQPGDIVKGCKVLLDILTQSGVAGGREIPIRVALGPDSAPFIEKKCQETIKLVGEWKDVTVKTNHDDVKE</sequence>
<dbReference type="EMBL" id="PDNA01000153">
    <property type="protein sequence ID" value="PGH09416.1"/>
    <property type="molecule type" value="Genomic_DNA"/>
</dbReference>
<proteinExistence type="inferred from homology"/>
<dbReference type="Gene3D" id="3.40.50.720">
    <property type="entry name" value="NAD(P)-binding Rossmann-like Domain"/>
    <property type="match status" value="1"/>
</dbReference>
<dbReference type="InterPro" id="IPR051911">
    <property type="entry name" value="SDR_oxidoreductase"/>
</dbReference>
<dbReference type="SMART" id="SM00822">
    <property type="entry name" value="PKS_KR"/>
    <property type="match status" value="1"/>
</dbReference>
<protein>
    <recommendedName>
        <fullName evidence="4">Ketoreductase domain-containing protein</fullName>
    </recommendedName>
</protein>
<comment type="caution">
    <text evidence="5">The sequence shown here is derived from an EMBL/GenBank/DDBJ whole genome shotgun (WGS) entry which is preliminary data.</text>
</comment>
<keyword evidence="6" id="KW-1185">Reference proteome</keyword>
<keyword evidence="2" id="KW-0560">Oxidoreductase</keyword>
<evidence type="ECO:0000313" key="6">
    <source>
        <dbReference type="Proteomes" id="UP000224634"/>
    </source>
</evidence>
<accession>A0A2B7XJT0</accession>
<evidence type="ECO:0000256" key="3">
    <source>
        <dbReference type="RuleBase" id="RU000363"/>
    </source>
</evidence>
<dbReference type="Pfam" id="PF00106">
    <property type="entry name" value="adh_short"/>
    <property type="match status" value="1"/>
</dbReference>
<feature type="domain" description="Ketoreductase" evidence="4">
    <location>
        <begin position="5"/>
        <end position="179"/>
    </location>
</feature>
<evidence type="ECO:0000259" key="4">
    <source>
        <dbReference type="SMART" id="SM00822"/>
    </source>
</evidence>